<accession>D8QF67</accession>
<keyword evidence="3" id="KW-1185">Reference proteome</keyword>
<evidence type="ECO:0000313" key="3">
    <source>
        <dbReference type="Proteomes" id="UP000007431"/>
    </source>
</evidence>
<evidence type="ECO:0000256" key="1">
    <source>
        <dbReference type="SAM" id="MobiDB-lite"/>
    </source>
</evidence>
<evidence type="ECO:0000313" key="2">
    <source>
        <dbReference type="EMBL" id="EFI93361.1"/>
    </source>
</evidence>
<dbReference type="STRING" id="578458.D8QF67"/>
<dbReference type="HOGENOM" id="CLU_1441804_0_0_1"/>
<dbReference type="OrthoDB" id="3362250at2759"/>
<dbReference type="GeneID" id="9592034"/>
<feature type="region of interest" description="Disordered" evidence="1">
    <location>
        <begin position="1"/>
        <end position="63"/>
    </location>
</feature>
<gene>
    <name evidence="2" type="ORF">SCHCODRAFT_237314</name>
</gene>
<name>D8QF67_SCHCM</name>
<dbReference type="EMBL" id="GL377311">
    <property type="protein sequence ID" value="EFI93361.1"/>
    <property type="molecule type" value="Genomic_DNA"/>
</dbReference>
<dbReference type="Proteomes" id="UP000007431">
    <property type="component" value="Unassembled WGS sequence"/>
</dbReference>
<dbReference type="VEuPathDB" id="FungiDB:SCHCODRAFT_02638329"/>
<feature type="compositionally biased region" description="Gly residues" evidence="1">
    <location>
        <begin position="1"/>
        <end position="13"/>
    </location>
</feature>
<sequence length="188" mass="19909">MSGEGPVGAGLGAGRPNPTLLGPHGSTLLGPHGYPPKTNPRLSQPRPESQTTEFILAPHAATEPKPTGLLARAAAALKAARPAHNNSFTLARIPTPTAPPPYQPHDPTVEAVAFPPSAASAPPPPAPPVLRFHDTTPVLMVRRVTGVIEIDREEERFLGIEASFWIAVALTYLDFLEDRESYIAAAND</sequence>
<reference evidence="2 3" key="1">
    <citation type="journal article" date="2010" name="Nat. Biotechnol.">
        <title>Genome sequence of the model mushroom Schizophyllum commune.</title>
        <authorList>
            <person name="Ohm R.A."/>
            <person name="de Jong J.F."/>
            <person name="Lugones L.G."/>
            <person name="Aerts A."/>
            <person name="Kothe E."/>
            <person name="Stajich J.E."/>
            <person name="de Vries R.P."/>
            <person name="Record E."/>
            <person name="Levasseur A."/>
            <person name="Baker S.E."/>
            <person name="Bartholomew K.A."/>
            <person name="Coutinho P.M."/>
            <person name="Erdmann S."/>
            <person name="Fowler T.J."/>
            <person name="Gathman A.C."/>
            <person name="Lombard V."/>
            <person name="Henrissat B."/>
            <person name="Knabe N."/>
            <person name="Kuees U."/>
            <person name="Lilly W.W."/>
            <person name="Lindquist E."/>
            <person name="Lucas S."/>
            <person name="Magnuson J.K."/>
            <person name="Piumi F."/>
            <person name="Raudaskoski M."/>
            <person name="Salamov A."/>
            <person name="Schmutz J."/>
            <person name="Schwarze F.W.M.R."/>
            <person name="vanKuyk P.A."/>
            <person name="Horton J.S."/>
            <person name="Grigoriev I.V."/>
            <person name="Woesten H.A.B."/>
        </authorList>
    </citation>
    <scope>NUCLEOTIDE SEQUENCE [LARGE SCALE GENOMIC DNA]</scope>
    <source>
        <strain evidence="3">H4-8 / FGSC 9210</strain>
    </source>
</reference>
<protein>
    <submittedName>
        <fullName evidence="2">Uncharacterized protein</fullName>
    </submittedName>
</protein>
<dbReference type="InParanoid" id="D8QF67"/>
<organism evidence="3">
    <name type="scientific">Schizophyllum commune (strain H4-8 / FGSC 9210)</name>
    <name type="common">Split gill fungus</name>
    <dbReference type="NCBI Taxonomy" id="578458"/>
    <lineage>
        <taxon>Eukaryota</taxon>
        <taxon>Fungi</taxon>
        <taxon>Dikarya</taxon>
        <taxon>Basidiomycota</taxon>
        <taxon>Agaricomycotina</taxon>
        <taxon>Agaricomycetes</taxon>
        <taxon>Agaricomycetidae</taxon>
        <taxon>Agaricales</taxon>
        <taxon>Schizophyllaceae</taxon>
        <taxon>Schizophyllum</taxon>
    </lineage>
</organism>
<dbReference type="KEGG" id="scm:SCHCO_02638329"/>
<feature type="compositionally biased region" description="Polar residues" evidence="1">
    <location>
        <begin position="40"/>
        <end position="53"/>
    </location>
</feature>
<proteinExistence type="predicted"/>
<dbReference type="AlphaFoldDB" id="D8QF67"/>
<dbReference type="OMA" id="MTPHSHA"/>